<keyword evidence="2" id="KW-1185">Reference proteome</keyword>
<sequence length="121" mass="13803">MRACQTLGVQITGLIGSVFSDGRPYVQELLMAVQDKWKQLVKDTEHQQTPCPLSYSAGTREMHRIERGKWDHSVELMDNFIHEIGACGGWDGWVSAADYEVMKPRLRSARDQFTERESSSK</sequence>
<dbReference type="EMBL" id="PDNA01000212">
    <property type="protein sequence ID" value="PGH03334.1"/>
    <property type="molecule type" value="Genomic_DNA"/>
</dbReference>
<proteinExistence type="predicted"/>
<accession>A0A2B7WVB7</accession>
<evidence type="ECO:0000313" key="2">
    <source>
        <dbReference type="Proteomes" id="UP000224634"/>
    </source>
</evidence>
<gene>
    <name evidence="1" type="ORF">AJ80_08694</name>
</gene>
<protein>
    <submittedName>
        <fullName evidence="1">Uncharacterized protein</fullName>
    </submittedName>
</protein>
<dbReference type="Proteomes" id="UP000224634">
    <property type="component" value="Unassembled WGS sequence"/>
</dbReference>
<dbReference type="AlphaFoldDB" id="A0A2B7WVB7"/>
<organism evidence="1 2">
    <name type="scientific">Polytolypa hystricis (strain UAMH7299)</name>
    <dbReference type="NCBI Taxonomy" id="1447883"/>
    <lineage>
        <taxon>Eukaryota</taxon>
        <taxon>Fungi</taxon>
        <taxon>Dikarya</taxon>
        <taxon>Ascomycota</taxon>
        <taxon>Pezizomycotina</taxon>
        <taxon>Eurotiomycetes</taxon>
        <taxon>Eurotiomycetidae</taxon>
        <taxon>Onygenales</taxon>
        <taxon>Onygenales incertae sedis</taxon>
        <taxon>Polytolypa</taxon>
    </lineage>
</organism>
<comment type="caution">
    <text evidence="1">The sequence shown here is derived from an EMBL/GenBank/DDBJ whole genome shotgun (WGS) entry which is preliminary data.</text>
</comment>
<evidence type="ECO:0000313" key="1">
    <source>
        <dbReference type="EMBL" id="PGH03334.1"/>
    </source>
</evidence>
<name>A0A2B7WVB7_POLH7</name>
<reference evidence="1 2" key="1">
    <citation type="submission" date="2017-10" db="EMBL/GenBank/DDBJ databases">
        <title>Comparative genomics in systemic dimorphic fungi from Ajellomycetaceae.</title>
        <authorList>
            <person name="Munoz J.F."/>
            <person name="Mcewen J.G."/>
            <person name="Clay O.K."/>
            <person name="Cuomo C.A."/>
        </authorList>
    </citation>
    <scope>NUCLEOTIDE SEQUENCE [LARGE SCALE GENOMIC DNA]</scope>
    <source>
        <strain evidence="1 2">UAMH7299</strain>
    </source>
</reference>